<evidence type="ECO:0000313" key="3">
    <source>
        <dbReference type="Proteomes" id="UP001428341"/>
    </source>
</evidence>
<feature type="transmembrane region" description="Helical" evidence="1">
    <location>
        <begin position="9"/>
        <end position="29"/>
    </location>
</feature>
<sequence length="71" mass="8273">MFKISPGDFGLVVDIWSTIVFALFCPMHFSSTRSHFMKILSFWVQIDKLSLHVEIPILLFLTSLKNCLHFK</sequence>
<comment type="caution">
    <text evidence="2">The sequence shown here is derived from an EMBL/GenBank/DDBJ whole genome shotgun (WGS) entry which is preliminary data.</text>
</comment>
<keyword evidence="3" id="KW-1185">Reference proteome</keyword>
<evidence type="ECO:0000313" key="2">
    <source>
        <dbReference type="EMBL" id="KAK9208956.1"/>
    </source>
</evidence>
<organism evidence="2 3">
    <name type="scientific">Citrus x changshan-huyou</name>
    <dbReference type="NCBI Taxonomy" id="2935761"/>
    <lineage>
        <taxon>Eukaryota</taxon>
        <taxon>Viridiplantae</taxon>
        <taxon>Streptophyta</taxon>
        <taxon>Embryophyta</taxon>
        <taxon>Tracheophyta</taxon>
        <taxon>Spermatophyta</taxon>
        <taxon>Magnoliopsida</taxon>
        <taxon>eudicotyledons</taxon>
        <taxon>Gunneridae</taxon>
        <taxon>Pentapetalae</taxon>
        <taxon>rosids</taxon>
        <taxon>malvids</taxon>
        <taxon>Sapindales</taxon>
        <taxon>Rutaceae</taxon>
        <taxon>Aurantioideae</taxon>
        <taxon>Citrus</taxon>
    </lineage>
</organism>
<dbReference type="AlphaFoldDB" id="A0AAP0MKQ4"/>
<keyword evidence="1" id="KW-0472">Membrane</keyword>
<gene>
    <name evidence="2" type="ORF">WN944_001317</name>
</gene>
<dbReference type="EMBL" id="JBCGBO010000004">
    <property type="protein sequence ID" value="KAK9208956.1"/>
    <property type="molecule type" value="Genomic_DNA"/>
</dbReference>
<protein>
    <submittedName>
        <fullName evidence="2">Uncharacterized protein</fullName>
    </submittedName>
</protein>
<evidence type="ECO:0000256" key="1">
    <source>
        <dbReference type="SAM" id="Phobius"/>
    </source>
</evidence>
<reference evidence="2 3" key="1">
    <citation type="submission" date="2024-05" db="EMBL/GenBank/DDBJ databases">
        <title>Haplotype-resolved chromosome-level genome assembly of Huyou (Citrus changshanensis).</title>
        <authorList>
            <person name="Miao C."/>
            <person name="Chen W."/>
            <person name="Wu Y."/>
            <person name="Wang L."/>
            <person name="Zhao S."/>
            <person name="Grierson D."/>
            <person name="Xu C."/>
            <person name="Chen K."/>
        </authorList>
    </citation>
    <scope>NUCLEOTIDE SEQUENCE [LARGE SCALE GENOMIC DNA]</scope>
    <source>
        <strain evidence="2">01-14</strain>
        <tissue evidence="2">Leaf</tissue>
    </source>
</reference>
<dbReference type="Proteomes" id="UP001428341">
    <property type="component" value="Unassembled WGS sequence"/>
</dbReference>
<proteinExistence type="predicted"/>
<keyword evidence="1" id="KW-1133">Transmembrane helix</keyword>
<keyword evidence="1" id="KW-0812">Transmembrane</keyword>
<accession>A0AAP0MKQ4</accession>
<name>A0AAP0MKQ4_9ROSI</name>